<reference evidence="1 2" key="1">
    <citation type="submission" date="2013-05" db="EMBL/GenBank/DDBJ databases">
        <title>Drechslerella stenobrocha genome reveals carnivorous origination and mechanical trapping mechanism of predatory fungi.</title>
        <authorList>
            <person name="Liu X."/>
            <person name="Zhang W."/>
            <person name="Liu K."/>
        </authorList>
    </citation>
    <scope>NUCLEOTIDE SEQUENCE [LARGE SCALE GENOMIC DNA]</scope>
    <source>
        <strain evidence="1 2">248</strain>
    </source>
</reference>
<evidence type="ECO:0000313" key="2">
    <source>
        <dbReference type="Proteomes" id="UP000024837"/>
    </source>
</evidence>
<organism evidence="1 2">
    <name type="scientific">Drechslerella stenobrocha 248</name>
    <dbReference type="NCBI Taxonomy" id="1043628"/>
    <lineage>
        <taxon>Eukaryota</taxon>
        <taxon>Fungi</taxon>
        <taxon>Dikarya</taxon>
        <taxon>Ascomycota</taxon>
        <taxon>Pezizomycotina</taxon>
        <taxon>Orbiliomycetes</taxon>
        <taxon>Orbiliales</taxon>
        <taxon>Orbiliaceae</taxon>
        <taxon>Drechslerella</taxon>
    </lineage>
</organism>
<dbReference type="AlphaFoldDB" id="W7HUC1"/>
<accession>W7HUC1</accession>
<proteinExistence type="predicted"/>
<dbReference type="OrthoDB" id="4205486at2759"/>
<dbReference type="EMBL" id="KI966412">
    <property type="protein sequence ID" value="EWC47069.1"/>
    <property type="molecule type" value="Genomic_DNA"/>
</dbReference>
<evidence type="ECO:0000313" key="1">
    <source>
        <dbReference type="EMBL" id="EWC47069.1"/>
    </source>
</evidence>
<dbReference type="HOGENOM" id="CLU_085771_0_0_1"/>
<dbReference type="Proteomes" id="UP000024837">
    <property type="component" value="Unassembled WGS sequence"/>
</dbReference>
<name>W7HUC1_9PEZI</name>
<protein>
    <submittedName>
        <fullName evidence="1">Uncharacterized protein</fullName>
    </submittedName>
</protein>
<keyword evidence="2" id="KW-1185">Reference proteome</keyword>
<sequence>MGFSAVTVAVTVYSVSGMIAQGRSNRSGYAVELQKEQQRQWMAWRAAEIEEMVTAGMDREQAAVLFDESEEKRRRSKTAWGRITTWAYGGLTPSEETYMSRYELHDGRIQKQVFQKLQKEFYESRGLELPKRSDDELDQEEEEAERRALAAVTTTAAAVDGIVPTVPAADVKAVEEAVKSQAKGYWGTLRSLFTGGRM</sequence>
<gene>
    <name evidence="1" type="ORF">DRE_03438</name>
</gene>